<dbReference type="EMBL" id="QKWP01000084">
    <property type="protein sequence ID" value="RIB27881.1"/>
    <property type="molecule type" value="Genomic_DNA"/>
</dbReference>
<evidence type="ECO:0000256" key="1">
    <source>
        <dbReference type="ARBA" id="ARBA00012513"/>
    </source>
</evidence>
<evidence type="ECO:0000259" key="6">
    <source>
        <dbReference type="PROSITE" id="PS50011"/>
    </source>
</evidence>
<sequence length="146" mass="17066">MLSIIDWLEQSVENNDVEVIKFDSLNFDDAKKRKKGGINPRPCVYLNDLTCTYHALTDYYDLNIDEKEMKIIYSAGLEHENIIKAFISQRERPLEHYLLVEVADQGNLTNYLKKAKLTWNRRIELASQLISGLEFLHNQQIIHSNL</sequence>
<dbReference type="GO" id="GO:0010506">
    <property type="term" value="P:regulation of autophagy"/>
    <property type="evidence" value="ECO:0007669"/>
    <property type="project" value="InterPro"/>
</dbReference>
<dbReference type="AlphaFoldDB" id="A0A397W1C1"/>
<keyword evidence="8" id="KW-1185">Reference proteome</keyword>
<dbReference type="GO" id="GO:0005776">
    <property type="term" value="C:autophagosome"/>
    <property type="evidence" value="ECO:0007669"/>
    <property type="project" value="TreeGrafter"/>
</dbReference>
<dbReference type="SUPFAM" id="SSF56112">
    <property type="entry name" value="Protein kinase-like (PK-like)"/>
    <property type="match status" value="1"/>
</dbReference>
<evidence type="ECO:0000256" key="4">
    <source>
        <dbReference type="ARBA" id="ARBA00022777"/>
    </source>
</evidence>
<name>A0A397W1C1_9GLOM</name>
<evidence type="ECO:0000313" key="7">
    <source>
        <dbReference type="EMBL" id="RIB27881.1"/>
    </source>
</evidence>
<dbReference type="GO" id="GO:0005524">
    <property type="term" value="F:ATP binding"/>
    <property type="evidence" value="ECO:0007669"/>
    <property type="project" value="UniProtKB-KW"/>
</dbReference>
<dbReference type="InterPro" id="IPR000719">
    <property type="entry name" value="Prot_kinase_dom"/>
</dbReference>
<proteinExistence type="predicted"/>
<evidence type="ECO:0000256" key="3">
    <source>
        <dbReference type="ARBA" id="ARBA00022741"/>
    </source>
</evidence>
<dbReference type="InterPro" id="IPR001245">
    <property type="entry name" value="Ser-Thr/Tyr_kinase_cat_dom"/>
</dbReference>
<comment type="caution">
    <text evidence="7">The sequence shown here is derived from an EMBL/GenBank/DDBJ whole genome shotgun (WGS) entry which is preliminary data.</text>
</comment>
<dbReference type="GO" id="GO:0000407">
    <property type="term" value="C:phagophore assembly site"/>
    <property type="evidence" value="ECO:0007669"/>
    <property type="project" value="TreeGrafter"/>
</dbReference>
<keyword evidence="5" id="KW-0067">ATP-binding</keyword>
<feature type="domain" description="Protein kinase" evidence="6">
    <location>
        <begin position="1"/>
        <end position="146"/>
    </location>
</feature>
<evidence type="ECO:0000313" key="8">
    <source>
        <dbReference type="Proteomes" id="UP000266673"/>
    </source>
</evidence>
<evidence type="ECO:0000256" key="5">
    <source>
        <dbReference type="ARBA" id="ARBA00022840"/>
    </source>
</evidence>
<dbReference type="Proteomes" id="UP000266673">
    <property type="component" value="Unassembled WGS sequence"/>
</dbReference>
<dbReference type="STRING" id="44941.A0A397W1C1"/>
<dbReference type="InterPro" id="IPR011009">
    <property type="entry name" value="Kinase-like_dom_sf"/>
</dbReference>
<dbReference type="PANTHER" id="PTHR24348:SF22">
    <property type="entry name" value="NON-SPECIFIC SERINE_THREONINE PROTEIN KINASE"/>
    <property type="match status" value="1"/>
</dbReference>
<dbReference type="GO" id="GO:0016020">
    <property type="term" value="C:membrane"/>
    <property type="evidence" value="ECO:0007669"/>
    <property type="project" value="TreeGrafter"/>
</dbReference>
<dbReference type="PANTHER" id="PTHR24348">
    <property type="entry name" value="SERINE/THREONINE-PROTEIN KINASE UNC-51-RELATED"/>
    <property type="match status" value="1"/>
</dbReference>
<dbReference type="OrthoDB" id="10261027at2759"/>
<reference evidence="7 8" key="1">
    <citation type="submission" date="2018-06" db="EMBL/GenBank/DDBJ databases">
        <title>Comparative genomics reveals the genomic features of Rhizophagus irregularis, R. cerebriforme, R. diaphanum and Gigaspora rosea, and their symbiotic lifestyle signature.</title>
        <authorList>
            <person name="Morin E."/>
            <person name="San Clemente H."/>
            <person name="Chen E.C.H."/>
            <person name="De La Providencia I."/>
            <person name="Hainaut M."/>
            <person name="Kuo A."/>
            <person name="Kohler A."/>
            <person name="Murat C."/>
            <person name="Tang N."/>
            <person name="Roy S."/>
            <person name="Loubradou J."/>
            <person name="Henrissat B."/>
            <person name="Grigoriev I.V."/>
            <person name="Corradi N."/>
            <person name="Roux C."/>
            <person name="Martin F.M."/>
        </authorList>
    </citation>
    <scope>NUCLEOTIDE SEQUENCE [LARGE SCALE GENOMIC DNA]</scope>
    <source>
        <strain evidence="7 8">DAOM 194757</strain>
    </source>
</reference>
<dbReference type="GO" id="GO:0004674">
    <property type="term" value="F:protein serine/threonine kinase activity"/>
    <property type="evidence" value="ECO:0007669"/>
    <property type="project" value="UniProtKB-EC"/>
</dbReference>
<protein>
    <recommendedName>
        <fullName evidence="1">non-specific serine/threonine protein kinase</fullName>
        <ecNumber evidence="1">2.7.11.1</ecNumber>
    </recommendedName>
</protein>
<accession>A0A397W1C1</accession>
<dbReference type="EC" id="2.7.11.1" evidence="1"/>
<keyword evidence="4" id="KW-0418">Kinase</keyword>
<keyword evidence="2" id="KW-0808">Transferase</keyword>
<dbReference type="Gene3D" id="1.10.510.10">
    <property type="entry name" value="Transferase(Phosphotransferase) domain 1"/>
    <property type="match status" value="1"/>
</dbReference>
<evidence type="ECO:0000256" key="2">
    <source>
        <dbReference type="ARBA" id="ARBA00022679"/>
    </source>
</evidence>
<dbReference type="GO" id="GO:0000045">
    <property type="term" value="P:autophagosome assembly"/>
    <property type="evidence" value="ECO:0007669"/>
    <property type="project" value="TreeGrafter"/>
</dbReference>
<dbReference type="GO" id="GO:0005829">
    <property type="term" value="C:cytosol"/>
    <property type="evidence" value="ECO:0007669"/>
    <property type="project" value="TreeGrafter"/>
</dbReference>
<dbReference type="PROSITE" id="PS50011">
    <property type="entry name" value="PROTEIN_KINASE_DOM"/>
    <property type="match status" value="1"/>
</dbReference>
<dbReference type="Pfam" id="PF07714">
    <property type="entry name" value="PK_Tyr_Ser-Thr"/>
    <property type="match status" value="1"/>
</dbReference>
<dbReference type="InterPro" id="IPR045269">
    <property type="entry name" value="Atg1-like"/>
</dbReference>
<gene>
    <name evidence="7" type="ORF">C2G38_1662047</name>
</gene>
<organism evidence="7 8">
    <name type="scientific">Gigaspora rosea</name>
    <dbReference type="NCBI Taxonomy" id="44941"/>
    <lineage>
        <taxon>Eukaryota</taxon>
        <taxon>Fungi</taxon>
        <taxon>Fungi incertae sedis</taxon>
        <taxon>Mucoromycota</taxon>
        <taxon>Glomeromycotina</taxon>
        <taxon>Glomeromycetes</taxon>
        <taxon>Diversisporales</taxon>
        <taxon>Gigasporaceae</taxon>
        <taxon>Gigaspora</taxon>
    </lineage>
</organism>
<keyword evidence="3" id="KW-0547">Nucleotide-binding</keyword>